<dbReference type="PANTHER" id="PTHR35851:SF1">
    <property type="entry name" value="CELL DIVISION PROTEIN FTSQ"/>
    <property type="match status" value="1"/>
</dbReference>
<dbReference type="InterPro" id="IPR026579">
    <property type="entry name" value="FtsQ"/>
</dbReference>
<dbReference type="Pfam" id="PF03799">
    <property type="entry name" value="FtsQ_DivIB_C"/>
    <property type="match status" value="1"/>
</dbReference>
<evidence type="ECO:0000259" key="11">
    <source>
        <dbReference type="PROSITE" id="PS51779"/>
    </source>
</evidence>
<evidence type="ECO:0000256" key="6">
    <source>
        <dbReference type="ARBA" id="ARBA00022989"/>
    </source>
</evidence>
<accession>A0ABT3NXQ2</accession>
<feature type="region of interest" description="Disordered" evidence="10">
    <location>
        <begin position="1"/>
        <end position="28"/>
    </location>
</feature>
<evidence type="ECO:0000256" key="8">
    <source>
        <dbReference type="ARBA" id="ARBA00023306"/>
    </source>
</evidence>
<evidence type="ECO:0000256" key="9">
    <source>
        <dbReference type="HAMAP-Rule" id="MF_00911"/>
    </source>
</evidence>
<evidence type="ECO:0000256" key="3">
    <source>
        <dbReference type="ARBA" id="ARBA00022519"/>
    </source>
</evidence>
<comment type="caution">
    <text evidence="12">The sequence shown here is derived from an EMBL/GenBank/DDBJ whole genome shotgun (WGS) entry which is preliminary data.</text>
</comment>
<feature type="region of interest" description="Disordered" evidence="10">
    <location>
        <begin position="280"/>
        <end position="304"/>
    </location>
</feature>
<sequence length="304" mass="33427">MAREPTNARPRLAAESRQRATAKAPQRPSRLRLWMRRRRNWLKGAGIATLAVGGLGALSLGLLALDPAARLRDAAHHLAALGRGPGLSVQEIRIEGREFTPREALLFALRTQPGEPILDFDPHAAKQRLEEIAWVDEAHVERRLPGTVLVRLVERRAFAIWQKDGRFSVIDREGRVMASERLEAFGPLPLVVGNGAERHAAAMIDLLRGTPEIGERVQAIIRVSERRWNLRLLNGADILLPEGHEGAALARLAELHGRDKLLDRPLASVDMRLPDRLVLRPQPNAAPTPAAAATPAAPSRSPRG</sequence>
<evidence type="ECO:0000313" key="12">
    <source>
        <dbReference type="EMBL" id="MCW8086937.1"/>
    </source>
</evidence>
<evidence type="ECO:0000256" key="10">
    <source>
        <dbReference type="SAM" id="MobiDB-lite"/>
    </source>
</evidence>
<dbReference type="InterPro" id="IPR045335">
    <property type="entry name" value="FtsQ_C_sf"/>
</dbReference>
<dbReference type="PROSITE" id="PS51779">
    <property type="entry name" value="POTRA"/>
    <property type="match status" value="1"/>
</dbReference>
<dbReference type="Proteomes" id="UP001526430">
    <property type="component" value="Unassembled WGS sequence"/>
</dbReference>
<dbReference type="HAMAP" id="MF_00911">
    <property type="entry name" value="FtsQ_subfam"/>
    <property type="match status" value="1"/>
</dbReference>
<keyword evidence="7 9" id="KW-0472">Membrane</keyword>
<dbReference type="RefSeq" id="WP_301591076.1">
    <property type="nucleotide sequence ID" value="NZ_JAPFQI010000012.1"/>
</dbReference>
<reference evidence="12 13" key="1">
    <citation type="submission" date="2022-10" db="EMBL/GenBank/DDBJ databases">
        <title>Roseococcus glaciei nov., sp. nov., isolated from glacier.</title>
        <authorList>
            <person name="Liu Q."/>
            <person name="Xin Y.-H."/>
        </authorList>
    </citation>
    <scope>NUCLEOTIDE SEQUENCE [LARGE SCALE GENOMIC DNA]</scope>
    <source>
        <strain evidence="12 13">MDT2-1-1</strain>
    </source>
</reference>
<keyword evidence="2 9" id="KW-1003">Cell membrane</keyword>
<name>A0ABT3NXQ2_9PROT</name>
<comment type="function">
    <text evidence="9">Essential cell division protein.</text>
</comment>
<keyword evidence="8 9" id="KW-0131">Cell cycle</keyword>
<dbReference type="EMBL" id="JAPFQI010000012">
    <property type="protein sequence ID" value="MCW8086937.1"/>
    <property type="molecule type" value="Genomic_DNA"/>
</dbReference>
<keyword evidence="3 9" id="KW-0997">Cell inner membrane</keyword>
<gene>
    <name evidence="9" type="primary">ftsQ</name>
    <name evidence="12" type="ORF">OF850_14985</name>
</gene>
<evidence type="ECO:0000256" key="5">
    <source>
        <dbReference type="ARBA" id="ARBA00022692"/>
    </source>
</evidence>
<keyword evidence="4 9" id="KW-0132">Cell division</keyword>
<dbReference type="Gene3D" id="3.10.20.310">
    <property type="entry name" value="membrane protein fhac"/>
    <property type="match status" value="1"/>
</dbReference>
<dbReference type="InterPro" id="IPR013685">
    <property type="entry name" value="POTRA_FtsQ_type"/>
</dbReference>
<evidence type="ECO:0000313" key="13">
    <source>
        <dbReference type="Proteomes" id="UP001526430"/>
    </source>
</evidence>
<dbReference type="InterPro" id="IPR034746">
    <property type="entry name" value="POTRA"/>
</dbReference>
<dbReference type="InterPro" id="IPR005548">
    <property type="entry name" value="Cell_div_FtsQ/DivIB_C"/>
</dbReference>
<keyword evidence="13" id="KW-1185">Reference proteome</keyword>
<keyword evidence="5 9" id="KW-0812">Transmembrane</keyword>
<keyword evidence="6 9" id="KW-1133">Transmembrane helix</keyword>
<comment type="subcellular location">
    <subcellularLocation>
        <location evidence="9">Cell inner membrane</location>
        <topology evidence="9">Single-pass type II membrane protein</topology>
    </subcellularLocation>
    <subcellularLocation>
        <location evidence="1">Membrane</location>
    </subcellularLocation>
    <text evidence="9">Localizes to the division septum.</text>
</comment>
<evidence type="ECO:0000256" key="7">
    <source>
        <dbReference type="ARBA" id="ARBA00023136"/>
    </source>
</evidence>
<evidence type="ECO:0000256" key="4">
    <source>
        <dbReference type="ARBA" id="ARBA00022618"/>
    </source>
</evidence>
<dbReference type="PANTHER" id="PTHR35851">
    <property type="entry name" value="CELL DIVISION PROTEIN FTSQ"/>
    <property type="match status" value="1"/>
</dbReference>
<feature type="domain" description="POTRA" evidence="11">
    <location>
        <begin position="87"/>
        <end position="155"/>
    </location>
</feature>
<feature type="compositionally biased region" description="Low complexity" evidence="10">
    <location>
        <begin position="285"/>
        <end position="304"/>
    </location>
</feature>
<feature type="transmembrane region" description="Helical" evidence="9">
    <location>
        <begin position="41"/>
        <end position="65"/>
    </location>
</feature>
<organism evidence="12 13">
    <name type="scientific">Sabulicella glaciei</name>
    <dbReference type="NCBI Taxonomy" id="2984948"/>
    <lineage>
        <taxon>Bacteria</taxon>
        <taxon>Pseudomonadati</taxon>
        <taxon>Pseudomonadota</taxon>
        <taxon>Alphaproteobacteria</taxon>
        <taxon>Acetobacterales</taxon>
        <taxon>Acetobacteraceae</taxon>
        <taxon>Sabulicella</taxon>
    </lineage>
</organism>
<comment type="similarity">
    <text evidence="9">Belongs to the FtsQ/DivIB family. FtsQ subfamily.</text>
</comment>
<evidence type="ECO:0000256" key="2">
    <source>
        <dbReference type="ARBA" id="ARBA00022475"/>
    </source>
</evidence>
<dbReference type="Gene3D" id="3.40.50.11690">
    <property type="entry name" value="Cell division protein FtsQ/DivIB"/>
    <property type="match status" value="1"/>
</dbReference>
<evidence type="ECO:0000256" key="1">
    <source>
        <dbReference type="ARBA" id="ARBA00004370"/>
    </source>
</evidence>
<proteinExistence type="inferred from homology"/>
<dbReference type="Pfam" id="PF08478">
    <property type="entry name" value="POTRA_1"/>
    <property type="match status" value="1"/>
</dbReference>
<protein>
    <recommendedName>
        <fullName evidence="9">Cell division protein FtsQ</fullName>
    </recommendedName>
</protein>